<name>B6QN83_TALMQ</name>
<evidence type="ECO:0000313" key="2">
    <source>
        <dbReference type="Proteomes" id="UP000001294"/>
    </source>
</evidence>
<organism evidence="1 2">
    <name type="scientific">Talaromyces marneffei (strain ATCC 18224 / CBS 334.59 / QM 7333)</name>
    <name type="common">Penicillium marneffei</name>
    <dbReference type="NCBI Taxonomy" id="441960"/>
    <lineage>
        <taxon>Eukaryota</taxon>
        <taxon>Fungi</taxon>
        <taxon>Dikarya</taxon>
        <taxon>Ascomycota</taxon>
        <taxon>Pezizomycotina</taxon>
        <taxon>Eurotiomycetes</taxon>
        <taxon>Eurotiomycetidae</taxon>
        <taxon>Eurotiales</taxon>
        <taxon>Trichocomaceae</taxon>
        <taxon>Talaromyces</taxon>
        <taxon>Talaromyces sect. Talaromyces</taxon>
    </lineage>
</organism>
<gene>
    <name evidence="1" type="ORF">PMAA_061660</name>
</gene>
<accession>B6QN83</accession>
<protein>
    <submittedName>
        <fullName evidence="1">Uncharacterized protein</fullName>
    </submittedName>
</protein>
<dbReference type="Proteomes" id="UP000001294">
    <property type="component" value="Unassembled WGS sequence"/>
</dbReference>
<reference evidence="2" key="1">
    <citation type="journal article" date="2015" name="Genome Announc.">
        <title>Genome sequence of the AIDS-associated pathogen Penicillium marneffei (ATCC18224) and its near taxonomic relative Talaromyces stipitatus (ATCC10500).</title>
        <authorList>
            <person name="Nierman W.C."/>
            <person name="Fedorova-Abrams N.D."/>
            <person name="Andrianopoulos A."/>
        </authorList>
    </citation>
    <scope>NUCLEOTIDE SEQUENCE [LARGE SCALE GENOMIC DNA]</scope>
    <source>
        <strain evidence="2">ATCC 18224 / CBS 334.59 / QM 7333</strain>
    </source>
</reference>
<sequence length="68" mass="7571">MYIEVEQDLEGSAVVDYTDWKISKVIGDISKNGFRRAGAIALQNGLDLDFLLKKGKNVFDDHEGLGEQ</sequence>
<evidence type="ECO:0000313" key="1">
    <source>
        <dbReference type="EMBL" id="EEA22388.1"/>
    </source>
</evidence>
<keyword evidence="2" id="KW-1185">Reference proteome</keyword>
<dbReference type="HOGENOM" id="CLU_2794738_0_0_1"/>
<dbReference type="OrthoDB" id="4364447at2759"/>
<dbReference type="VEuPathDB" id="FungiDB:PMAA_061660"/>
<dbReference type="AlphaFoldDB" id="B6QN83"/>
<proteinExistence type="predicted"/>
<dbReference type="EMBL" id="DS995903">
    <property type="protein sequence ID" value="EEA22388.1"/>
    <property type="molecule type" value="Genomic_DNA"/>
</dbReference>